<feature type="compositionally biased region" description="Polar residues" evidence="4">
    <location>
        <begin position="776"/>
        <end position="787"/>
    </location>
</feature>
<evidence type="ECO:0000313" key="5">
    <source>
        <dbReference type="EMBL" id="SBT80022.1"/>
    </source>
</evidence>
<evidence type="ECO:0000313" key="6">
    <source>
        <dbReference type="Proteomes" id="UP000219799"/>
    </source>
</evidence>
<proteinExistence type="inferred from homology"/>
<feature type="compositionally biased region" description="Basic and acidic residues" evidence="4">
    <location>
        <begin position="798"/>
        <end position="828"/>
    </location>
</feature>
<comment type="subcellular location">
    <subcellularLocation>
        <location evidence="1">Nucleus</location>
    </subcellularLocation>
</comment>
<dbReference type="AlphaFoldDB" id="A0A1C3L0H2"/>
<feature type="region of interest" description="Disordered" evidence="4">
    <location>
        <begin position="67"/>
        <end position="98"/>
    </location>
</feature>
<accession>A0A1C3L0H2</accession>
<evidence type="ECO:0000256" key="4">
    <source>
        <dbReference type="SAM" id="MobiDB-lite"/>
    </source>
</evidence>
<dbReference type="VEuPathDB" id="PlasmoDB:PmUG01_12024600"/>
<evidence type="ECO:0000256" key="2">
    <source>
        <dbReference type="ARBA" id="ARBA00005907"/>
    </source>
</evidence>
<dbReference type="Pfam" id="PF03715">
    <property type="entry name" value="Noc2"/>
    <property type="match status" value="1"/>
</dbReference>
<dbReference type="Proteomes" id="UP000219799">
    <property type="component" value="Chromosome 12"/>
</dbReference>
<dbReference type="GO" id="GO:0005730">
    <property type="term" value="C:nucleolus"/>
    <property type="evidence" value="ECO:0007669"/>
    <property type="project" value="TreeGrafter"/>
</dbReference>
<feature type="region of interest" description="Disordered" evidence="4">
    <location>
        <begin position="776"/>
        <end position="884"/>
    </location>
</feature>
<dbReference type="GO" id="GO:0030690">
    <property type="term" value="C:Noc1p-Noc2p complex"/>
    <property type="evidence" value="ECO:0007669"/>
    <property type="project" value="TreeGrafter"/>
</dbReference>
<feature type="compositionally biased region" description="Polar residues" evidence="4">
    <location>
        <begin position="67"/>
        <end position="85"/>
    </location>
</feature>
<feature type="region of interest" description="Disordered" evidence="4">
    <location>
        <begin position="245"/>
        <end position="274"/>
    </location>
</feature>
<protein>
    <submittedName>
        <fullName evidence="5">Nucleolar complex protein 2, putative</fullName>
    </submittedName>
</protein>
<evidence type="ECO:0000256" key="1">
    <source>
        <dbReference type="ARBA" id="ARBA00004123"/>
    </source>
</evidence>
<dbReference type="GO" id="GO:0030691">
    <property type="term" value="C:Noc2p-Noc3p complex"/>
    <property type="evidence" value="ECO:0007669"/>
    <property type="project" value="TreeGrafter"/>
</dbReference>
<keyword evidence="3" id="KW-0539">Nucleus</keyword>
<sequence>MNNYIIQYKQHIEEFVYFLKHLNGLQKKERKKQVQIEYKGVEAYTEEYTEDDEIISLENFCKENEINDTSSGEDNLTNLGESILSNKRDNENENEEGNEEGKVIDMIYVSGHLNSINKNISLKKVVKLLTIFKDALNLFIVDEVQDELPKIADKKEAEKEKKKKKKKNFKNGKSCRNGRNDKIKYAMDVDTSLFVIFNVVYNINEFFYNMANEADMGIKIWNIESIKNNELFEVEKNTVRSSSAGRDINKKIDGNGSKGNSKSNNKSYSSNSSNSELGNMYSYKHIQKYRPFIVYFFNTLLQKIKKLNNDDVCSGIIKIIKRKEILRWIIIFSYGKIFLKKICKFFIITKKNDIYFFLYILIQNMFELYNEKKKIILNSLSKCEYDEEKEIKKAFDVEKLIYAIYQNFLQTYLLHYGHNYYNIIYWNFMNFKENCLIELFSYLSHDVAFTIAFRYIQIIIQKIREQFKVLHEERKSTKGKSTQEGGGKKRKKKKENEMDIEVEMGKVKGKSNAKARTRGNKKDLIHLEEFHLHSSYMILLIRFLIKIIKVCDNLDNLTYGLTILIIAILKTKINHMKFIPFNLQLINFLIRIIEDKKKYIPLFSYFTCILNGLKSYKHIRSISKNQTVRLTIENFDINSSLQIDEKLIADFSIAHQIYDKIYVLLFDYIGLMVHHISFPEFFFAIESYLKKYYAECEIHLFKVKIKNLLVHAKSSIDIILNKRKNIDIYTVHDKINHFENEKFPLSNQRLIILKNYEDCYLTKIKGKLSGLQNIKNMNSAGNNQNGQYDKEKKKKNIKRENKKEREEERAAHRREKRAEERGIEMEKEKKRKKKDIKRKKEDLNCVDNSFPKKTKTATATSSTAVPEADKLEVFSMSSEEEQMP</sequence>
<dbReference type="EMBL" id="LT594500">
    <property type="protein sequence ID" value="SBT80022.1"/>
    <property type="molecule type" value="Genomic_DNA"/>
</dbReference>
<gene>
    <name evidence="5" type="primary">PmlGA01_120018100</name>
    <name evidence="5" type="ORF">PMLGA01_120018100</name>
</gene>
<feature type="compositionally biased region" description="Basic residues" evidence="4">
    <location>
        <begin position="161"/>
        <end position="170"/>
    </location>
</feature>
<dbReference type="InterPro" id="IPR005343">
    <property type="entry name" value="Noc2"/>
</dbReference>
<dbReference type="PANTHER" id="PTHR12687">
    <property type="entry name" value="NUCLEOLAR COMPLEX 2 AND RAD4-RELATED"/>
    <property type="match status" value="1"/>
</dbReference>
<name>A0A1C3L0H2_PLAMA</name>
<dbReference type="PANTHER" id="PTHR12687:SF4">
    <property type="entry name" value="NUCLEOLAR COMPLEX PROTEIN 2 HOMOLOG"/>
    <property type="match status" value="1"/>
</dbReference>
<organism evidence="5 6">
    <name type="scientific">Plasmodium malariae</name>
    <dbReference type="NCBI Taxonomy" id="5858"/>
    <lineage>
        <taxon>Eukaryota</taxon>
        <taxon>Sar</taxon>
        <taxon>Alveolata</taxon>
        <taxon>Apicomplexa</taxon>
        <taxon>Aconoidasida</taxon>
        <taxon>Haemosporida</taxon>
        <taxon>Plasmodiidae</taxon>
        <taxon>Plasmodium</taxon>
        <taxon>Plasmodium (Plasmodium)</taxon>
    </lineage>
</organism>
<dbReference type="GO" id="GO:0005654">
    <property type="term" value="C:nucleoplasm"/>
    <property type="evidence" value="ECO:0007669"/>
    <property type="project" value="TreeGrafter"/>
</dbReference>
<reference evidence="5 6" key="1">
    <citation type="submission" date="2016-06" db="EMBL/GenBank/DDBJ databases">
        <authorList>
            <consortium name="Pathogen Informatics"/>
        </authorList>
    </citation>
    <scope>NUCLEOTIDE SEQUENCE [LARGE SCALE GENOMIC DNA]</scope>
    <source>
        <strain evidence="5">PmlGA01</strain>
    </source>
</reference>
<dbReference type="GO" id="GO:0042273">
    <property type="term" value="P:ribosomal large subunit biogenesis"/>
    <property type="evidence" value="ECO:0007669"/>
    <property type="project" value="TreeGrafter"/>
</dbReference>
<evidence type="ECO:0000256" key="3">
    <source>
        <dbReference type="ARBA" id="ARBA00023242"/>
    </source>
</evidence>
<feature type="compositionally biased region" description="Low complexity" evidence="4">
    <location>
        <begin position="254"/>
        <end position="274"/>
    </location>
</feature>
<comment type="similarity">
    <text evidence="2">Belongs to the NOC2 family.</text>
</comment>
<feature type="region of interest" description="Disordered" evidence="4">
    <location>
        <begin position="474"/>
        <end position="495"/>
    </location>
</feature>
<feature type="region of interest" description="Disordered" evidence="4">
    <location>
        <begin position="156"/>
        <end position="175"/>
    </location>
</feature>